<reference evidence="1" key="1">
    <citation type="submission" date="2020-11" db="EMBL/GenBank/DDBJ databases">
        <authorList>
            <person name="Tran Van P."/>
        </authorList>
    </citation>
    <scope>NUCLEOTIDE SEQUENCE</scope>
</reference>
<gene>
    <name evidence="1" type="ORF">CTOB1V02_LOCUS10615</name>
</gene>
<accession>A0A7R8ZUX4</accession>
<dbReference type="AlphaFoldDB" id="A0A7R8ZUX4"/>
<sequence length="171" mass="18937">MPFASRKIFNECVTTSRARAAAAGVEKEGAASQSADSGERNPEFCRRSVSLLKILRSNQPTMSSFTSTLVSFTVLLCGIWFSLDIPSASAFSVAQCKPEEARELPIQLQRICTALHILGDYADVMEEAMNLQTREASSRPHYGEGMGVKRHDKLEHMFMRIGKRSSSDMEV</sequence>
<evidence type="ECO:0000313" key="1">
    <source>
        <dbReference type="EMBL" id="CAD7232788.1"/>
    </source>
</evidence>
<proteinExistence type="predicted"/>
<organism evidence="1">
    <name type="scientific">Cyprideis torosa</name>
    <dbReference type="NCBI Taxonomy" id="163714"/>
    <lineage>
        <taxon>Eukaryota</taxon>
        <taxon>Metazoa</taxon>
        <taxon>Ecdysozoa</taxon>
        <taxon>Arthropoda</taxon>
        <taxon>Crustacea</taxon>
        <taxon>Oligostraca</taxon>
        <taxon>Ostracoda</taxon>
        <taxon>Podocopa</taxon>
        <taxon>Podocopida</taxon>
        <taxon>Cytherocopina</taxon>
        <taxon>Cytheroidea</taxon>
        <taxon>Cytherideidae</taxon>
        <taxon>Cyprideis</taxon>
    </lineage>
</organism>
<dbReference type="EMBL" id="OB665144">
    <property type="protein sequence ID" value="CAD7232788.1"/>
    <property type="molecule type" value="Genomic_DNA"/>
</dbReference>
<name>A0A7R8ZUX4_9CRUS</name>
<protein>
    <submittedName>
        <fullName evidence="1">Uncharacterized protein</fullName>
    </submittedName>
</protein>